<protein>
    <submittedName>
        <fullName evidence="1">Proline-rich receptor-like protein kinase PERK8</fullName>
    </submittedName>
</protein>
<accession>A0AAX6E2Y5</accession>
<keyword evidence="1" id="KW-0675">Receptor</keyword>
<sequence length="172" mass="19536">MQPSAAAWQGRPPPVRVAVREHSAPLERAREALPRRRPAMCSPWSWPPTSGELRRPPRGQPLLLQRDVYAIRAFCTTSRRDARGIESVLALRRSDFARVFPEIRPLDRRFLYSVAISFCGANFVSLYLLHRSSVWCATSSGAKLDSVASVGPPYTYQLFRLSRRIAWRCLLA</sequence>
<dbReference type="AlphaFoldDB" id="A0AAX6E2Y5"/>
<keyword evidence="1" id="KW-0808">Transferase</keyword>
<organism evidence="1 2">
    <name type="scientific">Iris pallida</name>
    <name type="common">Sweet iris</name>
    <dbReference type="NCBI Taxonomy" id="29817"/>
    <lineage>
        <taxon>Eukaryota</taxon>
        <taxon>Viridiplantae</taxon>
        <taxon>Streptophyta</taxon>
        <taxon>Embryophyta</taxon>
        <taxon>Tracheophyta</taxon>
        <taxon>Spermatophyta</taxon>
        <taxon>Magnoliopsida</taxon>
        <taxon>Liliopsida</taxon>
        <taxon>Asparagales</taxon>
        <taxon>Iridaceae</taxon>
        <taxon>Iridoideae</taxon>
        <taxon>Irideae</taxon>
        <taxon>Iris</taxon>
    </lineage>
</organism>
<proteinExistence type="predicted"/>
<name>A0AAX6E2Y5_IRIPA</name>
<reference evidence="1" key="1">
    <citation type="journal article" date="2023" name="GigaByte">
        <title>Genome assembly of the bearded iris, Iris pallida Lam.</title>
        <authorList>
            <person name="Bruccoleri R.E."/>
            <person name="Oakeley E.J."/>
            <person name="Faust A.M.E."/>
            <person name="Altorfer M."/>
            <person name="Dessus-Babus S."/>
            <person name="Burckhardt D."/>
            <person name="Oertli M."/>
            <person name="Naumann U."/>
            <person name="Petersen F."/>
            <person name="Wong J."/>
        </authorList>
    </citation>
    <scope>NUCLEOTIDE SEQUENCE</scope>
    <source>
        <strain evidence="1">GSM-AAB239-AS_SAM_17_03QT</strain>
    </source>
</reference>
<keyword evidence="1" id="KW-0418">Kinase</keyword>
<dbReference type="EMBL" id="JANAVB010040264">
    <property type="protein sequence ID" value="KAJ6798315.1"/>
    <property type="molecule type" value="Genomic_DNA"/>
</dbReference>
<evidence type="ECO:0000313" key="1">
    <source>
        <dbReference type="EMBL" id="KAJ6798315.1"/>
    </source>
</evidence>
<reference evidence="1" key="2">
    <citation type="submission" date="2023-04" db="EMBL/GenBank/DDBJ databases">
        <authorList>
            <person name="Bruccoleri R.E."/>
            <person name="Oakeley E.J."/>
            <person name="Faust A.-M."/>
            <person name="Dessus-Babus S."/>
            <person name="Altorfer M."/>
            <person name="Burckhardt D."/>
            <person name="Oertli M."/>
            <person name="Naumann U."/>
            <person name="Petersen F."/>
            <person name="Wong J."/>
        </authorList>
    </citation>
    <scope>NUCLEOTIDE SEQUENCE</scope>
    <source>
        <strain evidence="1">GSM-AAB239-AS_SAM_17_03QT</strain>
        <tissue evidence="1">Leaf</tissue>
    </source>
</reference>
<dbReference type="GO" id="GO:0016301">
    <property type="term" value="F:kinase activity"/>
    <property type="evidence" value="ECO:0007669"/>
    <property type="project" value="UniProtKB-KW"/>
</dbReference>
<evidence type="ECO:0000313" key="2">
    <source>
        <dbReference type="Proteomes" id="UP001140949"/>
    </source>
</evidence>
<keyword evidence="2" id="KW-1185">Reference proteome</keyword>
<comment type="caution">
    <text evidence="1">The sequence shown here is derived from an EMBL/GenBank/DDBJ whole genome shotgun (WGS) entry which is preliminary data.</text>
</comment>
<gene>
    <name evidence="1" type="ORF">M6B38_213330</name>
</gene>
<dbReference type="Proteomes" id="UP001140949">
    <property type="component" value="Unassembled WGS sequence"/>
</dbReference>